<name>A0A182U6D8_9DIPT</name>
<dbReference type="EnsemblMetazoa" id="AMEC014752-RA">
    <property type="protein sequence ID" value="AMEC014752-PA"/>
    <property type="gene ID" value="AMEC014752"/>
</dbReference>
<dbReference type="Proteomes" id="UP000075902">
    <property type="component" value="Unassembled WGS sequence"/>
</dbReference>
<accession>A0A182U6D8</accession>
<proteinExistence type="predicted"/>
<reference evidence="1" key="2">
    <citation type="submission" date="2020-05" db="UniProtKB">
        <authorList>
            <consortium name="EnsemblMetazoa"/>
        </authorList>
    </citation>
    <scope>IDENTIFICATION</scope>
    <source>
        <strain evidence="1">CM1001059</strain>
    </source>
</reference>
<reference evidence="2" key="1">
    <citation type="submission" date="2014-01" db="EMBL/GenBank/DDBJ databases">
        <title>The Genome Sequence of Anopheles melas CM1001059_A (V2).</title>
        <authorList>
            <consortium name="The Broad Institute Genomics Platform"/>
            <person name="Neafsey D.E."/>
            <person name="Besansky N."/>
            <person name="Howell P."/>
            <person name="Walton C."/>
            <person name="Young S.K."/>
            <person name="Zeng Q."/>
            <person name="Gargeya S."/>
            <person name="Fitzgerald M."/>
            <person name="Haas B."/>
            <person name="Abouelleil A."/>
            <person name="Allen A.W."/>
            <person name="Alvarado L."/>
            <person name="Arachchi H.M."/>
            <person name="Berlin A.M."/>
            <person name="Chapman S.B."/>
            <person name="Gainer-Dewar J."/>
            <person name="Goldberg J."/>
            <person name="Griggs A."/>
            <person name="Gujja S."/>
            <person name="Hansen M."/>
            <person name="Howarth C."/>
            <person name="Imamovic A."/>
            <person name="Ireland A."/>
            <person name="Larimer J."/>
            <person name="McCowan C."/>
            <person name="Murphy C."/>
            <person name="Pearson M."/>
            <person name="Poon T.W."/>
            <person name="Priest M."/>
            <person name="Roberts A."/>
            <person name="Saif S."/>
            <person name="Shea T."/>
            <person name="Sisk P."/>
            <person name="Sykes S."/>
            <person name="Wortman J."/>
            <person name="Nusbaum C."/>
            <person name="Birren B."/>
        </authorList>
    </citation>
    <scope>NUCLEOTIDE SEQUENCE [LARGE SCALE GENOMIC DNA]</scope>
    <source>
        <strain evidence="2">CM1001059</strain>
    </source>
</reference>
<organism evidence="1 2">
    <name type="scientific">Anopheles melas</name>
    <dbReference type="NCBI Taxonomy" id="34690"/>
    <lineage>
        <taxon>Eukaryota</taxon>
        <taxon>Metazoa</taxon>
        <taxon>Ecdysozoa</taxon>
        <taxon>Arthropoda</taxon>
        <taxon>Hexapoda</taxon>
        <taxon>Insecta</taxon>
        <taxon>Pterygota</taxon>
        <taxon>Neoptera</taxon>
        <taxon>Endopterygota</taxon>
        <taxon>Diptera</taxon>
        <taxon>Nematocera</taxon>
        <taxon>Culicoidea</taxon>
        <taxon>Culicidae</taxon>
        <taxon>Anophelinae</taxon>
        <taxon>Anopheles</taxon>
    </lineage>
</organism>
<sequence>MGLLENNGADAAQKCVGNAKAIDCSGRYKARPVRMMGYRVSLLCMNGWLVHARKCYICGEGADGPFRTLPTHHGQSSVPTVEGTCEDFRPEEKYAFDCPPTYTSCLTQVDDTAR</sequence>
<dbReference type="AlphaFoldDB" id="A0A182U6D8"/>
<evidence type="ECO:0000313" key="2">
    <source>
        <dbReference type="Proteomes" id="UP000075902"/>
    </source>
</evidence>
<keyword evidence="2" id="KW-1185">Reference proteome</keyword>
<protein>
    <submittedName>
        <fullName evidence="1">Uncharacterized protein</fullName>
    </submittedName>
</protein>
<dbReference type="VEuPathDB" id="VectorBase:AMEC014752"/>
<evidence type="ECO:0000313" key="1">
    <source>
        <dbReference type="EnsemblMetazoa" id="AMEC014752-PA"/>
    </source>
</evidence>